<comment type="function">
    <text evidence="1">Involved in a late step of protoheme IX synthesis.</text>
</comment>
<dbReference type="PROSITE" id="PS50005">
    <property type="entry name" value="TPR"/>
    <property type="match status" value="1"/>
</dbReference>
<keyword evidence="4" id="KW-1003">Cell membrane</keyword>
<dbReference type="Pfam" id="PF07219">
    <property type="entry name" value="HemY_N"/>
    <property type="match status" value="1"/>
</dbReference>
<evidence type="ECO:0000256" key="3">
    <source>
        <dbReference type="ARBA" id="ARBA00004744"/>
    </source>
</evidence>
<reference evidence="13 14" key="1">
    <citation type="submission" date="2018-06" db="EMBL/GenBank/DDBJ databases">
        <authorList>
            <consortium name="Pathogen Informatics"/>
            <person name="Doyle S."/>
        </authorList>
    </citation>
    <scope>NUCLEOTIDE SEQUENCE [LARGE SCALE GENOMIC DNA]</scope>
    <source>
        <strain evidence="13 14">NCTC13093</strain>
    </source>
</reference>
<evidence type="ECO:0000256" key="10">
    <source>
        <dbReference type="PROSITE-ProRule" id="PRU00339"/>
    </source>
</evidence>
<evidence type="ECO:0000256" key="6">
    <source>
        <dbReference type="ARBA" id="ARBA00022692"/>
    </source>
</evidence>
<gene>
    <name evidence="13" type="primary">hemY</name>
    <name evidence="13" type="ORF">NCTC13093_00622</name>
</gene>
<dbReference type="UniPathway" id="UPA00252"/>
<evidence type="ECO:0000256" key="4">
    <source>
        <dbReference type="ARBA" id="ARBA00022475"/>
    </source>
</evidence>
<dbReference type="RefSeq" id="WP_113743439.1">
    <property type="nucleotide sequence ID" value="NZ_UAPU01000007.1"/>
</dbReference>
<dbReference type="GO" id="GO:0005886">
    <property type="term" value="C:plasma membrane"/>
    <property type="evidence" value="ECO:0007669"/>
    <property type="project" value="UniProtKB-SubCell"/>
</dbReference>
<evidence type="ECO:0000313" key="14">
    <source>
        <dbReference type="Proteomes" id="UP000250086"/>
    </source>
</evidence>
<evidence type="ECO:0000256" key="1">
    <source>
        <dbReference type="ARBA" id="ARBA00002962"/>
    </source>
</evidence>
<evidence type="ECO:0000256" key="9">
    <source>
        <dbReference type="ARBA" id="ARBA00023244"/>
    </source>
</evidence>
<sequence>MIKFIIFVLALIAAIVLGPRMADSQGLVHIATSGYIIETSITTAVILIVASFIVLYILIRLILACLKMPGGTSRFFQRFFANRSANIQNEACIAFEECEYERAYALCKKAGNEKNLSHNTLLIMAKSAFELGYYDKTTAILDNIKKDKKLTAACTILRARLNLKIDNAKAAIEALDSLKDSYSSRTVTSLYYKSYLVLEDYDKLISMIPTLLKQEIISKEEQNNIYRRYIDKKLKEATSREELDAIAHNIPRQLLKKPAIIGAIMNRQIDFGDLVSAKKLCIDLIKHNLDADLLETIATWEISIPEVLKALLNVESKNLIASQVNVPLLKAIGNLELKAGLLDEAKQHFEKALEISKSADIFFNLGQIMSQMKQYDKAAEMFALANKANASVNRLPMIESK</sequence>
<dbReference type="InterPro" id="IPR011990">
    <property type="entry name" value="TPR-like_helical_dom_sf"/>
</dbReference>
<dbReference type="SUPFAM" id="SSF48452">
    <property type="entry name" value="TPR-like"/>
    <property type="match status" value="1"/>
</dbReference>
<organism evidence="13 14">
    <name type="scientific">Anaerobiospirillum thomasii</name>
    <dbReference type="NCBI Taxonomy" id="179995"/>
    <lineage>
        <taxon>Bacteria</taxon>
        <taxon>Pseudomonadati</taxon>
        <taxon>Pseudomonadota</taxon>
        <taxon>Gammaproteobacteria</taxon>
        <taxon>Aeromonadales</taxon>
        <taxon>Succinivibrionaceae</taxon>
        <taxon>Anaerobiospirillum</taxon>
    </lineage>
</organism>
<comment type="pathway">
    <text evidence="3">Porphyrin-containing compound metabolism; protoheme biosynthesis.</text>
</comment>
<dbReference type="GO" id="GO:0042168">
    <property type="term" value="P:heme metabolic process"/>
    <property type="evidence" value="ECO:0007669"/>
    <property type="project" value="InterPro"/>
</dbReference>
<feature type="transmembrane region" description="Helical" evidence="11">
    <location>
        <begin position="34"/>
        <end position="59"/>
    </location>
</feature>
<comment type="subcellular location">
    <subcellularLocation>
        <location evidence="2">Cell inner membrane</location>
        <topology evidence="2">Multi-pass membrane protein</topology>
    </subcellularLocation>
</comment>
<proteinExistence type="predicted"/>
<feature type="repeat" description="TPR" evidence="10">
    <location>
        <begin position="326"/>
        <end position="359"/>
    </location>
</feature>
<evidence type="ECO:0000256" key="7">
    <source>
        <dbReference type="ARBA" id="ARBA00022989"/>
    </source>
</evidence>
<dbReference type="InterPro" id="IPR010817">
    <property type="entry name" value="HemY_N"/>
</dbReference>
<evidence type="ECO:0000256" key="11">
    <source>
        <dbReference type="SAM" id="Phobius"/>
    </source>
</evidence>
<dbReference type="InterPro" id="IPR019734">
    <property type="entry name" value="TPR_rpt"/>
</dbReference>
<evidence type="ECO:0000256" key="8">
    <source>
        <dbReference type="ARBA" id="ARBA00023136"/>
    </source>
</evidence>
<keyword evidence="14" id="KW-1185">Reference proteome</keyword>
<dbReference type="GO" id="GO:0006779">
    <property type="term" value="P:porphyrin-containing compound biosynthetic process"/>
    <property type="evidence" value="ECO:0007669"/>
    <property type="project" value="UniProtKB-KW"/>
</dbReference>
<evidence type="ECO:0000259" key="12">
    <source>
        <dbReference type="Pfam" id="PF07219"/>
    </source>
</evidence>
<accession>A0A2X0V822</accession>
<keyword evidence="8 11" id="KW-0472">Membrane</keyword>
<dbReference type="OrthoDB" id="7067577at2"/>
<dbReference type="EMBL" id="UAPV01000001">
    <property type="protein sequence ID" value="SPT69256.1"/>
    <property type="molecule type" value="Genomic_DNA"/>
</dbReference>
<keyword evidence="6 11" id="KW-0812">Transmembrane</keyword>
<keyword evidence="5" id="KW-0997">Cell inner membrane</keyword>
<protein>
    <submittedName>
        <fullName evidence="13">Putative protoheme IX biogenesis protein</fullName>
    </submittedName>
</protein>
<dbReference type="Proteomes" id="UP000250086">
    <property type="component" value="Unassembled WGS sequence"/>
</dbReference>
<dbReference type="Gene3D" id="1.25.40.10">
    <property type="entry name" value="Tetratricopeptide repeat domain"/>
    <property type="match status" value="1"/>
</dbReference>
<keyword evidence="7 11" id="KW-1133">Transmembrane helix</keyword>
<dbReference type="InterPro" id="IPR005254">
    <property type="entry name" value="Heme_biosyn_assoc_TPR_pro"/>
</dbReference>
<evidence type="ECO:0000256" key="2">
    <source>
        <dbReference type="ARBA" id="ARBA00004429"/>
    </source>
</evidence>
<name>A0A2X0V822_9GAMM</name>
<keyword evidence="10" id="KW-0802">TPR repeat</keyword>
<dbReference type="NCBIfam" id="TIGR00540">
    <property type="entry name" value="TPR_hemY_coli"/>
    <property type="match status" value="1"/>
</dbReference>
<keyword evidence="9" id="KW-0627">Porphyrin biosynthesis</keyword>
<dbReference type="AlphaFoldDB" id="A0A2X0V822"/>
<evidence type="ECO:0000313" key="13">
    <source>
        <dbReference type="EMBL" id="SPT69256.1"/>
    </source>
</evidence>
<evidence type="ECO:0000256" key="5">
    <source>
        <dbReference type="ARBA" id="ARBA00022519"/>
    </source>
</evidence>
<feature type="domain" description="HemY N-terminal" evidence="12">
    <location>
        <begin position="26"/>
        <end position="131"/>
    </location>
</feature>